<dbReference type="PANTHER" id="PTHR24369">
    <property type="entry name" value="ANTIGEN BSP, PUTATIVE-RELATED"/>
    <property type="match status" value="1"/>
</dbReference>
<dbReference type="InterPro" id="IPR050541">
    <property type="entry name" value="LRR_TM_domain-containing"/>
</dbReference>
<reference evidence="7" key="1">
    <citation type="journal article" date="2011" name="Nat. Biotechnol.">
        <title>The genomic sequence of the Chinese hamster ovary (CHO)-K1 cell line.</title>
        <authorList>
            <person name="Xu X."/>
            <person name="Nagarajan H."/>
            <person name="Lewis N.E."/>
            <person name="Pan S."/>
            <person name="Cai Z."/>
            <person name="Liu X."/>
            <person name="Chen W."/>
            <person name="Xie M."/>
            <person name="Wang W."/>
            <person name="Hammond S."/>
            <person name="Andersen M.R."/>
            <person name="Neff N."/>
            <person name="Passarelli B."/>
            <person name="Koh W."/>
            <person name="Fan H.C."/>
            <person name="Wang J."/>
            <person name="Gui Y."/>
            <person name="Lee K.H."/>
            <person name="Betenbaugh M.J."/>
            <person name="Quake S.R."/>
            <person name="Famili I."/>
            <person name="Palsson B.O."/>
            <person name="Wang J."/>
        </authorList>
    </citation>
    <scope>NUCLEOTIDE SEQUENCE [LARGE SCALE GENOMIC DNA]</scope>
    <source>
        <strain evidence="7">CHO K1 cell line</strain>
    </source>
</reference>
<keyword evidence="3" id="KW-0677">Repeat</keyword>
<dbReference type="EMBL" id="JH000282">
    <property type="protein sequence ID" value="EGV93701.1"/>
    <property type="molecule type" value="Genomic_DNA"/>
</dbReference>
<evidence type="ECO:0000259" key="5">
    <source>
        <dbReference type="SMART" id="SM00082"/>
    </source>
</evidence>
<dbReference type="STRING" id="10029.G3HCG4"/>
<dbReference type="PaxDb" id="10029-XP_007616136.1"/>
<dbReference type="InParanoid" id="G3HCG4"/>
<feature type="compositionally biased region" description="Gly residues" evidence="4">
    <location>
        <begin position="88"/>
        <end position="107"/>
    </location>
</feature>
<sequence>MLDLSNNSLSSIPPRLFASLGRPARDMQDGFDLSHNPWVCNEDLRDLYRWLQDNKHKMFSKNDTRCAGPEALKGRRLLDVVDLESLQDGGGGRRGAGGAGGGEGGGLTVPSAGIAVP</sequence>
<name>G3HCG4_CRIGR</name>
<dbReference type="Pfam" id="PF01463">
    <property type="entry name" value="LRRCT"/>
    <property type="match status" value="1"/>
</dbReference>
<dbReference type="Proteomes" id="UP000001075">
    <property type="component" value="Unassembled WGS sequence"/>
</dbReference>
<dbReference type="InterPro" id="IPR032675">
    <property type="entry name" value="LRR_dom_sf"/>
</dbReference>
<evidence type="ECO:0000256" key="4">
    <source>
        <dbReference type="SAM" id="MobiDB-lite"/>
    </source>
</evidence>
<feature type="region of interest" description="Disordered" evidence="4">
    <location>
        <begin position="87"/>
        <end position="117"/>
    </location>
</feature>
<proteinExistence type="predicted"/>
<protein>
    <submittedName>
        <fullName evidence="6">Leucine-rich alpha-2-glycoprotein</fullName>
    </submittedName>
</protein>
<evidence type="ECO:0000256" key="1">
    <source>
        <dbReference type="ARBA" id="ARBA00022614"/>
    </source>
</evidence>
<evidence type="ECO:0000313" key="7">
    <source>
        <dbReference type="Proteomes" id="UP000001075"/>
    </source>
</evidence>
<keyword evidence="1" id="KW-0433">Leucine-rich repeat</keyword>
<dbReference type="InterPro" id="IPR000483">
    <property type="entry name" value="Cys-rich_flank_reg_C"/>
</dbReference>
<keyword evidence="2" id="KW-0732">Signal</keyword>
<dbReference type="Gene3D" id="3.80.10.10">
    <property type="entry name" value="Ribonuclease Inhibitor"/>
    <property type="match status" value="1"/>
</dbReference>
<evidence type="ECO:0000313" key="6">
    <source>
        <dbReference type="EMBL" id="EGV93701.1"/>
    </source>
</evidence>
<dbReference type="AlphaFoldDB" id="G3HCG4"/>
<dbReference type="eggNOG" id="KOG0619">
    <property type="taxonomic scope" value="Eukaryota"/>
</dbReference>
<evidence type="ECO:0000256" key="3">
    <source>
        <dbReference type="ARBA" id="ARBA00022737"/>
    </source>
</evidence>
<gene>
    <name evidence="6" type="ORF">I79_008174</name>
</gene>
<accession>G3HCG4</accession>
<organism evidence="6 7">
    <name type="scientific">Cricetulus griseus</name>
    <name type="common">Chinese hamster</name>
    <name type="synonym">Cricetulus barabensis griseus</name>
    <dbReference type="NCBI Taxonomy" id="10029"/>
    <lineage>
        <taxon>Eukaryota</taxon>
        <taxon>Metazoa</taxon>
        <taxon>Chordata</taxon>
        <taxon>Craniata</taxon>
        <taxon>Vertebrata</taxon>
        <taxon>Euteleostomi</taxon>
        <taxon>Mammalia</taxon>
        <taxon>Eutheria</taxon>
        <taxon>Euarchontoglires</taxon>
        <taxon>Glires</taxon>
        <taxon>Rodentia</taxon>
        <taxon>Myomorpha</taxon>
        <taxon>Muroidea</taxon>
        <taxon>Cricetidae</taxon>
        <taxon>Cricetinae</taxon>
        <taxon>Cricetulus</taxon>
    </lineage>
</organism>
<dbReference type="SUPFAM" id="SSF52058">
    <property type="entry name" value="L domain-like"/>
    <property type="match status" value="1"/>
</dbReference>
<evidence type="ECO:0000256" key="2">
    <source>
        <dbReference type="ARBA" id="ARBA00022729"/>
    </source>
</evidence>
<feature type="domain" description="LRRCT" evidence="5">
    <location>
        <begin position="36"/>
        <end position="86"/>
    </location>
</feature>
<dbReference type="PANTHER" id="PTHR24369:SF216">
    <property type="entry name" value="CD180 MOLECULE"/>
    <property type="match status" value="1"/>
</dbReference>
<dbReference type="SMART" id="SM00082">
    <property type="entry name" value="LRRCT"/>
    <property type="match status" value="1"/>
</dbReference>
<dbReference type="GO" id="GO:0005886">
    <property type="term" value="C:plasma membrane"/>
    <property type="evidence" value="ECO:0007669"/>
    <property type="project" value="TreeGrafter"/>
</dbReference>